<dbReference type="PANTHER" id="PTHR11614">
    <property type="entry name" value="PHOSPHOLIPASE-RELATED"/>
    <property type="match status" value="1"/>
</dbReference>
<dbReference type="SUPFAM" id="SSF53474">
    <property type="entry name" value="alpha/beta-Hydrolases"/>
    <property type="match status" value="1"/>
</dbReference>
<dbReference type="AlphaFoldDB" id="I4Z206"/>
<accession>I4Z206</accession>
<feature type="transmembrane region" description="Helical" evidence="1">
    <location>
        <begin position="12"/>
        <end position="33"/>
    </location>
</feature>
<dbReference type="Gene3D" id="3.40.50.1820">
    <property type="entry name" value="alpha/beta hydrolase"/>
    <property type="match status" value="1"/>
</dbReference>
<dbReference type="EMBL" id="JH660639">
    <property type="protein sequence ID" value="EIM30248.1"/>
    <property type="molecule type" value="Genomic_DNA"/>
</dbReference>
<protein>
    <recommendedName>
        <fullName evidence="2">Serine aminopeptidase S33 domain-containing protein</fullName>
    </recommendedName>
</protein>
<dbReference type="PATRIC" id="fig|864069.3.peg.1167"/>
<keyword evidence="1" id="KW-0472">Membrane</keyword>
<dbReference type="InterPro" id="IPR051044">
    <property type="entry name" value="MAG_DAG_Lipase"/>
</dbReference>
<organism evidence="3 4">
    <name type="scientific">Microvirga lotononidis</name>
    <dbReference type="NCBI Taxonomy" id="864069"/>
    <lineage>
        <taxon>Bacteria</taxon>
        <taxon>Pseudomonadati</taxon>
        <taxon>Pseudomonadota</taxon>
        <taxon>Alphaproteobacteria</taxon>
        <taxon>Hyphomicrobiales</taxon>
        <taxon>Methylobacteriaceae</taxon>
        <taxon>Microvirga</taxon>
    </lineage>
</organism>
<dbReference type="InterPro" id="IPR022742">
    <property type="entry name" value="Hydrolase_4"/>
</dbReference>
<sequence length="496" mass="53478" precursor="true">MRLITRAGLKRVAVGAGLLVTLTMFLVVAGLSFRAYDALRAPPLEAWHTFVPDEPDADAIDAMDWAGYLRVEGQLIADVRREVFRPPEAGAAIPLDRYVTGSAVDPQTFGTDWNRSYVMEPDGIPIGAAVLLHGLTDAPYSMRHLAAVYRDRGFVAVGIRLPGHGTVPAALTEVEWEDWLAAARLAVREAVRRAGPGKPLHVVGFSNGGALALKYALDALEDERLARPERLVLLSPMIGITAFARYAGLAGLPAFFPAFAKAAWLGILPEFNPFKYNSFPVNGARQSYQVTQALQGQLQRAEASGTIARLPPIHTFQSVADFTVSTRAIVSNLYARLPNNGSELTLFDLNRAVKLGPLIARSAETAVDRILPPAPRRFRTTLITNADTSSLEAVERATESGATAETVTALGLAFPLTAFSLSHVALPFPETDPLYGSQPGPGESFGVNLGTLTPRGERGVLVVPLDALVRISSNPFYPYIARRVAEGIDRMPRQAP</sequence>
<gene>
    <name evidence="3" type="ORF">MicloDRAFT_00010530</name>
</gene>
<evidence type="ECO:0000256" key="1">
    <source>
        <dbReference type="SAM" id="Phobius"/>
    </source>
</evidence>
<dbReference type="Proteomes" id="UP000003947">
    <property type="component" value="Unassembled WGS sequence"/>
</dbReference>
<feature type="domain" description="Serine aminopeptidase S33" evidence="2">
    <location>
        <begin position="126"/>
        <end position="242"/>
    </location>
</feature>
<evidence type="ECO:0000313" key="4">
    <source>
        <dbReference type="Proteomes" id="UP000003947"/>
    </source>
</evidence>
<evidence type="ECO:0000313" key="3">
    <source>
        <dbReference type="EMBL" id="EIM30248.1"/>
    </source>
</evidence>
<evidence type="ECO:0000259" key="2">
    <source>
        <dbReference type="Pfam" id="PF12146"/>
    </source>
</evidence>
<dbReference type="HOGENOM" id="CLU_043381_0_0_5"/>
<dbReference type="Pfam" id="PF12146">
    <property type="entry name" value="Hydrolase_4"/>
    <property type="match status" value="1"/>
</dbReference>
<name>I4Z206_9HYPH</name>
<keyword evidence="1" id="KW-1133">Transmembrane helix</keyword>
<dbReference type="STRING" id="864069.MicloDRAFT_00010530"/>
<reference evidence="3 4" key="1">
    <citation type="submission" date="2012-02" db="EMBL/GenBank/DDBJ databases">
        <title>Improved High-Quality Draft sequence of Microvirga sp. WSM3557.</title>
        <authorList>
            <consortium name="US DOE Joint Genome Institute"/>
            <person name="Lucas S."/>
            <person name="Han J."/>
            <person name="Lapidus A."/>
            <person name="Cheng J.-F."/>
            <person name="Goodwin L."/>
            <person name="Pitluck S."/>
            <person name="Peters L."/>
            <person name="Zhang X."/>
            <person name="Detter J.C."/>
            <person name="Han C."/>
            <person name="Tapia R."/>
            <person name="Land M."/>
            <person name="Hauser L."/>
            <person name="Kyrpides N."/>
            <person name="Ivanova N."/>
            <person name="Pagani I."/>
            <person name="Brau L."/>
            <person name="Yates R."/>
            <person name="O'Hara G."/>
            <person name="Rui T."/>
            <person name="Howieson J."/>
            <person name="Reeve W."/>
            <person name="Woyke T."/>
        </authorList>
    </citation>
    <scope>NUCLEOTIDE SEQUENCE [LARGE SCALE GENOMIC DNA]</scope>
    <source>
        <strain evidence="3 4">WSM3557</strain>
    </source>
</reference>
<keyword evidence="4" id="KW-1185">Reference proteome</keyword>
<dbReference type="InterPro" id="IPR029058">
    <property type="entry name" value="AB_hydrolase_fold"/>
</dbReference>
<keyword evidence="1" id="KW-0812">Transmembrane</keyword>
<proteinExistence type="predicted"/>
<dbReference type="RefSeq" id="WP_009489705.1">
    <property type="nucleotide sequence ID" value="NZ_JH660639.1"/>
</dbReference>
<dbReference type="eggNOG" id="COG2267">
    <property type="taxonomic scope" value="Bacteria"/>
</dbReference>